<dbReference type="OrthoDB" id="331466at2759"/>
<dbReference type="SUPFAM" id="SSF103473">
    <property type="entry name" value="MFS general substrate transporter"/>
    <property type="match status" value="1"/>
</dbReference>
<dbReference type="PANTHER" id="PTHR23505">
    <property type="entry name" value="SPINSTER"/>
    <property type="match status" value="1"/>
</dbReference>
<evidence type="ECO:0000259" key="8">
    <source>
        <dbReference type="PROSITE" id="PS50850"/>
    </source>
</evidence>
<dbReference type="InterPro" id="IPR011701">
    <property type="entry name" value="MFS"/>
</dbReference>
<keyword evidence="4 7" id="KW-1133">Transmembrane helix</keyword>
<keyword evidence="5 7" id="KW-0472">Membrane</keyword>
<comment type="subcellular location">
    <subcellularLocation>
        <location evidence="1">Membrane</location>
        <topology evidence="1">Multi-pass membrane protein</topology>
    </subcellularLocation>
</comment>
<dbReference type="AlphaFoldDB" id="A0A976M5M1"/>
<evidence type="ECO:0000256" key="2">
    <source>
        <dbReference type="ARBA" id="ARBA00022448"/>
    </source>
</evidence>
<dbReference type="Gene3D" id="1.20.1250.20">
    <property type="entry name" value="MFS general substrate transporter like domains"/>
    <property type="match status" value="1"/>
</dbReference>
<feature type="transmembrane region" description="Helical" evidence="7">
    <location>
        <begin position="206"/>
        <end position="227"/>
    </location>
</feature>
<evidence type="ECO:0000256" key="5">
    <source>
        <dbReference type="ARBA" id="ARBA00023136"/>
    </source>
</evidence>
<feature type="domain" description="Major facilitator superfamily (MFS) profile" evidence="8">
    <location>
        <begin position="52"/>
        <end position="404"/>
    </location>
</feature>
<dbReference type="GO" id="GO:0016020">
    <property type="term" value="C:membrane"/>
    <property type="evidence" value="ECO:0007669"/>
    <property type="project" value="UniProtKB-SubCell"/>
</dbReference>
<evidence type="ECO:0000256" key="3">
    <source>
        <dbReference type="ARBA" id="ARBA00022692"/>
    </source>
</evidence>
<name>A0A976M5M1_THEOR</name>
<keyword evidence="3 7" id="KW-0812">Transmembrane</keyword>
<dbReference type="InterPro" id="IPR020846">
    <property type="entry name" value="MFS_dom"/>
</dbReference>
<evidence type="ECO:0000256" key="1">
    <source>
        <dbReference type="ARBA" id="ARBA00004141"/>
    </source>
</evidence>
<dbReference type="Pfam" id="PF07690">
    <property type="entry name" value="MFS_1"/>
    <property type="match status" value="1"/>
</dbReference>
<evidence type="ECO:0000313" key="9">
    <source>
        <dbReference type="EMBL" id="UKJ88958.2"/>
    </source>
</evidence>
<dbReference type="PROSITE" id="PS50850">
    <property type="entry name" value="MFS"/>
    <property type="match status" value="1"/>
</dbReference>
<evidence type="ECO:0000256" key="4">
    <source>
        <dbReference type="ARBA" id="ARBA00022989"/>
    </source>
</evidence>
<evidence type="ECO:0000256" key="7">
    <source>
        <dbReference type="SAM" id="Phobius"/>
    </source>
</evidence>
<dbReference type="CDD" id="cd06174">
    <property type="entry name" value="MFS"/>
    <property type="match status" value="1"/>
</dbReference>
<protein>
    <submittedName>
        <fullName evidence="9">Major facilitator superfamily MFS-1 protein</fullName>
    </submittedName>
</protein>
<feature type="transmembrane region" description="Helical" evidence="7">
    <location>
        <begin position="354"/>
        <end position="375"/>
    </location>
</feature>
<organism evidence="9 10">
    <name type="scientific">Theileria orientalis</name>
    <dbReference type="NCBI Taxonomy" id="68886"/>
    <lineage>
        <taxon>Eukaryota</taxon>
        <taxon>Sar</taxon>
        <taxon>Alveolata</taxon>
        <taxon>Apicomplexa</taxon>
        <taxon>Aconoidasida</taxon>
        <taxon>Piroplasmida</taxon>
        <taxon>Theileriidae</taxon>
        <taxon>Theileria</taxon>
    </lineage>
</organism>
<feature type="transmembrane region" description="Helical" evidence="7">
    <location>
        <begin position="175"/>
        <end position="194"/>
    </location>
</feature>
<comment type="similarity">
    <text evidence="6">Belongs to the major facilitator superfamily. Spinster (TC 2.A.1.49) family.</text>
</comment>
<dbReference type="InterPro" id="IPR044770">
    <property type="entry name" value="MFS_spinster-like"/>
</dbReference>
<accession>A0A976M5M1</accession>
<dbReference type="EMBL" id="CP056066">
    <property type="protein sequence ID" value="UKJ88958.2"/>
    <property type="molecule type" value="Genomic_DNA"/>
</dbReference>
<dbReference type="Proteomes" id="UP000244803">
    <property type="component" value="Chromosome 3"/>
</dbReference>
<feature type="transmembrane region" description="Helical" evidence="7">
    <location>
        <begin position="48"/>
        <end position="74"/>
    </location>
</feature>
<dbReference type="GO" id="GO:0022857">
    <property type="term" value="F:transmembrane transporter activity"/>
    <property type="evidence" value="ECO:0007669"/>
    <property type="project" value="InterPro"/>
</dbReference>
<evidence type="ECO:0000256" key="6">
    <source>
        <dbReference type="ARBA" id="ARBA00024338"/>
    </source>
</evidence>
<sequence>MKTDGIVTDPSSVENVSSIEERSNDVLHYDEPTIKPGRHKKWTREYRYTFYFFIINFVFDLLINYDIGAIPVMLNWIQDQFKFTSTELGVVGSLNYLSVFMFSTFWSYLFSNYSSKKSLTASVLIVGLSLVLFGLAVNKYMFFVAKFCKGYGHSGFALFFPLWVDTFAPSEHRNLWMSVLQSALSLGSTLGYIITSLFSYAGKHGWRYSVLTQLVLLSLTVVLFWMVPKKFIEVIPSRGDKVKFDLCTCEKAAYNPPTQQEDISRVHANFDSSTINSENPKCSKCFISTAKQCRGSAKIKTMSTIRKYVFLFRNIIFILSCLVISSIYFVIFGAQFWMTKVVVNHFNIEERKVFFIFSYIFLTSQITGLVCGSYLTDKIVYHYPHEPLYVDYALIGFTSVQYPA</sequence>
<feature type="transmembrane region" description="Helical" evidence="7">
    <location>
        <begin position="94"/>
        <end position="111"/>
    </location>
</feature>
<feature type="transmembrane region" description="Helical" evidence="7">
    <location>
        <begin position="308"/>
        <end position="334"/>
    </location>
</feature>
<feature type="transmembrane region" description="Helical" evidence="7">
    <location>
        <begin position="123"/>
        <end position="145"/>
    </location>
</feature>
<proteinExistence type="inferred from homology"/>
<keyword evidence="2" id="KW-0813">Transport</keyword>
<gene>
    <name evidence="9" type="ORF">MACJ_002204</name>
</gene>
<dbReference type="PANTHER" id="PTHR23505:SF9">
    <property type="entry name" value="PROTEIN, PUTATIVE-RELATED"/>
    <property type="match status" value="1"/>
</dbReference>
<reference evidence="9" key="1">
    <citation type="submission" date="2022-07" db="EMBL/GenBank/DDBJ databases">
        <title>Evaluation of T. orientalis genome assembly methods using nanopore sequencing and analysis of variation between genomes.</title>
        <authorList>
            <person name="Yam J."/>
            <person name="Micallef M.L."/>
            <person name="Liu M."/>
            <person name="Djordjevic S.P."/>
            <person name="Bogema D.R."/>
            <person name="Jenkins C."/>
        </authorList>
    </citation>
    <scope>NUCLEOTIDE SEQUENCE</scope>
    <source>
        <strain evidence="9">Fish Creek</strain>
    </source>
</reference>
<dbReference type="InterPro" id="IPR036259">
    <property type="entry name" value="MFS_trans_sf"/>
</dbReference>
<evidence type="ECO:0000313" key="10">
    <source>
        <dbReference type="Proteomes" id="UP000244803"/>
    </source>
</evidence>